<evidence type="ECO:0000256" key="8">
    <source>
        <dbReference type="RuleBase" id="RU003346"/>
    </source>
</evidence>
<evidence type="ECO:0000256" key="5">
    <source>
        <dbReference type="ARBA" id="ARBA00022989"/>
    </source>
</evidence>
<dbReference type="AlphaFoldDB" id="A0A427YFZ3"/>
<reference evidence="12 13" key="1">
    <citation type="submission" date="2018-11" db="EMBL/GenBank/DDBJ databases">
        <title>Genome sequence of Saitozyma podzolica DSM 27192.</title>
        <authorList>
            <person name="Aliyu H."/>
            <person name="Gorte O."/>
            <person name="Ochsenreither K."/>
        </authorList>
    </citation>
    <scope>NUCLEOTIDE SEQUENCE [LARGE SCALE GENOMIC DNA]</scope>
    <source>
        <strain evidence="12 13">DSM 27192</strain>
    </source>
</reference>
<comment type="catalytic activity">
    <reaction evidence="7">
        <text>myo-inositol(out) + H(+)(out) = myo-inositol(in) + H(+)(in)</text>
        <dbReference type="Rhea" id="RHEA:60364"/>
        <dbReference type="ChEBI" id="CHEBI:15378"/>
        <dbReference type="ChEBI" id="CHEBI:17268"/>
    </reaction>
</comment>
<gene>
    <name evidence="12" type="ORF">EHS25_001351</name>
</gene>
<dbReference type="SUPFAM" id="SSF103473">
    <property type="entry name" value="MFS general substrate transporter"/>
    <property type="match status" value="1"/>
</dbReference>
<feature type="compositionally biased region" description="Basic and acidic residues" evidence="9">
    <location>
        <begin position="515"/>
        <end position="525"/>
    </location>
</feature>
<feature type="transmembrane region" description="Helical" evidence="10">
    <location>
        <begin position="162"/>
        <end position="186"/>
    </location>
</feature>
<dbReference type="EMBL" id="RSCD01000011">
    <property type="protein sequence ID" value="RSH90018.1"/>
    <property type="molecule type" value="Genomic_DNA"/>
</dbReference>
<dbReference type="PANTHER" id="PTHR48022">
    <property type="entry name" value="PLASTIDIC GLUCOSE TRANSPORTER 4"/>
    <property type="match status" value="1"/>
</dbReference>
<evidence type="ECO:0000256" key="10">
    <source>
        <dbReference type="SAM" id="Phobius"/>
    </source>
</evidence>
<dbReference type="InterPro" id="IPR036259">
    <property type="entry name" value="MFS_trans_sf"/>
</dbReference>
<feature type="transmembrane region" description="Helical" evidence="10">
    <location>
        <begin position="349"/>
        <end position="371"/>
    </location>
</feature>
<comment type="caution">
    <text evidence="12">The sequence shown here is derived from an EMBL/GenBank/DDBJ whole genome shotgun (WGS) entry which is preliminary data.</text>
</comment>
<proteinExistence type="inferred from homology"/>
<dbReference type="PROSITE" id="PS50850">
    <property type="entry name" value="MFS"/>
    <property type="match status" value="1"/>
</dbReference>
<dbReference type="PANTHER" id="PTHR48022:SF45">
    <property type="entry name" value="MAJOR FACILITATOR SUPERFAMILY (MFS) PROFILE DOMAIN-CONTAINING PROTEIN-RELATED"/>
    <property type="match status" value="1"/>
</dbReference>
<evidence type="ECO:0000256" key="2">
    <source>
        <dbReference type="ARBA" id="ARBA00010992"/>
    </source>
</evidence>
<evidence type="ECO:0000256" key="7">
    <source>
        <dbReference type="ARBA" id="ARBA00049119"/>
    </source>
</evidence>
<dbReference type="InterPro" id="IPR003663">
    <property type="entry name" value="Sugar/inositol_transpt"/>
</dbReference>
<dbReference type="GO" id="GO:0016020">
    <property type="term" value="C:membrane"/>
    <property type="evidence" value="ECO:0007669"/>
    <property type="project" value="UniProtKB-SubCell"/>
</dbReference>
<dbReference type="Proteomes" id="UP000279259">
    <property type="component" value="Unassembled WGS sequence"/>
</dbReference>
<dbReference type="GO" id="GO:0005351">
    <property type="term" value="F:carbohydrate:proton symporter activity"/>
    <property type="evidence" value="ECO:0007669"/>
    <property type="project" value="TreeGrafter"/>
</dbReference>
<evidence type="ECO:0000256" key="3">
    <source>
        <dbReference type="ARBA" id="ARBA00022448"/>
    </source>
</evidence>
<dbReference type="OrthoDB" id="2544694at2759"/>
<evidence type="ECO:0000256" key="1">
    <source>
        <dbReference type="ARBA" id="ARBA00004141"/>
    </source>
</evidence>
<comment type="subcellular location">
    <subcellularLocation>
        <location evidence="1">Membrane</location>
        <topology evidence="1">Multi-pass membrane protein</topology>
    </subcellularLocation>
</comment>
<evidence type="ECO:0000256" key="4">
    <source>
        <dbReference type="ARBA" id="ARBA00022692"/>
    </source>
</evidence>
<dbReference type="InterPro" id="IPR020846">
    <property type="entry name" value="MFS_dom"/>
</dbReference>
<organism evidence="12 13">
    <name type="scientific">Saitozyma podzolica</name>
    <dbReference type="NCBI Taxonomy" id="1890683"/>
    <lineage>
        <taxon>Eukaryota</taxon>
        <taxon>Fungi</taxon>
        <taxon>Dikarya</taxon>
        <taxon>Basidiomycota</taxon>
        <taxon>Agaricomycotina</taxon>
        <taxon>Tremellomycetes</taxon>
        <taxon>Tremellales</taxon>
        <taxon>Trimorphomycetaceae</taxon>
        <taxon>Saitozyma</taxon>
    </lineage>
</organism>
<feature type="transmembrane region" description="Helical" evidence="10">
    <location>
        <begin position="423"/>
        <end position="441"/>
    </location>
</feature>
<sequence>MTLPAVHTPFRLRGEPLQHLMLFAVVIPNFVAMGFAQSFFGGIVSYKSVYTLFEQVNTTTTTGSLKAHNSLIQGTVNACLNLGAVIGCLSCMFVGNRLGRRKTVVIGAAIEIVGTILFASAFAYAQLIIGRLLLGIGLGIMSATLPTWQAETSRTHKRGHHVIIDGIAIGSGIALASWINLGFSFISGDMQWKWRIPAMTTGVLGLMVLCFTLLFPESPRWLALKGDNDKARVMLAAVLGEEPESDHINRVLANIIHTNDEAADSAPITAIFTMGKEKMLYRILLACSVQWYSQMAGSGLITYYSSQLFTTIGLSSELSKILAACVLTFKAICATIPFATIEMAGRRRLFMLSGAGMALCMFCLTICASQVSRTVDAGYAGVVFVFLFVAFYPIGYLGVNFLFCQEIITTRYRAPAAGVSTSVHWFTSYVVSLTTPLGFTALGWKYYLIWGASAATIVPAVFFFYPETTDLSIEEIDQVFVDAPNVLSTPRLAEQRRKEAKTRRRRVSAVEQFDESQKQDVQELE</sequence>
<protein>
    <recommendedName>
        <fullName evidence="11">Major facilitator superfamily (MFS) profile domain-containing protein</fullName>
    </recommendedName>
</protein>
<dbReference type="Pfam" id="PF00083">
    <property type="entry name" value="Sugar_tr"/>
    <property type="match status" value="1"/>
</dbReference>
<comment type="similarity">
    <text evidence="2 8">Belongs to the major facilitator superfamily. Sugar transporter (TC 2.A.1.1) family.</text>
</comment>
<accession>A0A427YFZ3</accession>
<keyword evidence="6 10" id="KW-0472">Membrane</keyword>
<keyword evidence="5 10" id="KW-1133">Transmembrane helix</keyword>
<feature type="transmembrane region" description="Helical" evidence="10">
    <location>
        <begin position="71"/>
        <end position="92"/>
    </location>
</feature>
<evidence type="ECO:0000259" key="11">
    <source>
        <dbReference type="PROSITE" id="PS50850"/>
    </source>
</evidence>
<evidence type="ECO:0000313" key="12">
    <source>
        <dbReference type="EMBL" id="RSH90018.1"/>
    </source>
</evidence>
<feature type="domain" description="Major facilitator superfamily (MFS) profile" evidence="11">
    <location>
        <begin position="22"/>
        <end position="469"/>
    </location>
</feature>
<dbReference type="NCBIfam" id="TIGR00879">
    <property type="entry name" value="SP"/>
    <property type="match status" value="1"/>
</dbReference>
<feature type="transmembrane region" description="Helical" evidence="10">
    <location>
        <begin position="447"/>
        <end position="465"/>
    </location>
</feature>
<keyword evidence="4 10" id="KW-0812">Transmembrane</keyword>
<dbReference type="PRINTS" id="PR00171">
    <property type="entry name" value="SUGRTRNSPORT"/>
</dbReference>
<feature type="transmembrane region" description="Helical" evidence="10">
    <location>
        <begin position="280"/>
        <end position="301"/>
    </location>
</feature>
<feature type="transmembrane region" description="Helical" evidence="10">
    <location>
        <begin position="321"/>
        <end position="340"/>
    </location>
</feature>
<dbReference type="InterPro" id="IPR005828">
    <property type="entry name" value="MFS_sugar_transport-like"/>
</dbReference>
<feature type="transmembrane region" description="Helical" evidence="10">
    <location>
        <begin position="20"/>
        <end position="40"/>
    </location>
</feature>
<dbReference type="InterPro" id="IPR050360">
    <property type="entry name" value="MFS_Sugar_Transporters"/>
</dbReference>
<feature type="transmembrane region" description="Helical" evidence="10">
    <location>
        <begin position="377"/>
        <end position="403"/>
    </location>
</feature>
<keyword evidence="13" id="KW-1185">Reference proteome</keyword>
<feature type="transmembrane region" description="Helical" evidence="10">
    <location>
        <begin position="192"/>
        <end position="215"/>
    </location>
</feature>
<feature type="region of interest" description="Disordered" evidence="9">
    <location>
        <begin position="494"/>
        <end position="525"/>
    </location>
</feature>
<evidence type="ECO:0000256" key="9">
    <source>
        <dbReference type="SAM" id="MobiDB-lite"/>
    </source>
</evidence>
<feature type="compositionally biased region" description="Basic residues" evidence="9">
    <location>
        <begin position="498"/>
        <end position="507"/>
    </location>
</feature>
<evidence type="ECO:0000313" key="13">
    <source>
        <dbReference type="Proteomes" id="UP000279259"/>
    </source>
</evidence>
<name>A0A427YFZ3_9TREE</name>
<feature type="transmembrane region" description="Helical" evidence="10">
    <location>
        <begin position="104"/>
        <end position="125"/>
    </location>
</feature>
<keyword evidence="3 8" id="KW-0813">Transport</keyword>
<feature type="transmembrane region" description="Helical" evidence="10">
    <location>
        <begin position="131"/>
        <end position="150"/>
    </location>
</feature>
<dbReference type="Gene3D" id="1.20.1250.20">
    <property type="entry name" value="MFS general substrate transporter like domains"/>
    <property type="match status" value="1"/>
</dbReference>
<evidence type="ECO:0000256" key="6">
    <source>
        <dbReference type="ARBA" id="ARBA00023136"/>
    </source>
</evidence>